<evidence type="ECO:0000313" key="1">
    <source>
        <dbReference type="EMBL" id="KAK8968637.1"/>
    </source>
</evidence>
<name>A0ABR2MWQ9_9ASPA</name>
<sequence length="147" mass="16597">MVLGQLAPNTLAAIYSFISYMRSEKIAFSMNIFRKIFSVRSVTPSGGLPYKGVNVVGIPNKIHNWNSMFLIFEGDLLFAHTHPQERADSAFKSVRLDEMESAIVKYLADARLDIEYYIPLLASLAGVSREESMLLRTYGLYPQRPVC</sequence>
<gene>
    <name evidence="1" type="ORF">KSP40_PGU001645</name>
</gene>
<keyword evidence="2" id="KW-1185">Reference proteome</keyword>
<reference evidence="1 2" key="1">
    <citation type="journal article" date="2022" name="Nat. Plants">
        <title>Genomes of leafy and leafless Platanthera orchids illuminate the evolution of mycoheterotrophy.</title>
        <authorList>
            <person name="Li M.H."/>
            <person name="Liu K.W."/>
            <person name="Li Z."/>
            <person name="Lu H.C."/>
            <person name="Ye Q.L."/>
            <person name="Zhang D."/>
            <person name="Wang J.Y."/>
            <person name="Li Y.F."/>
            <person name="Zhong Z.M."/>
            <person name="Liu X."/>
            <person name="Yu X."/>
            <person name="Liu D.K."/>
            <person name="Tu X.D."/>
            <person name="Liu B."/>
            <person name="Hao Y."/>
            <person name="Liao X.Y."/>
            <person name="Jiang Y.T."/>
            <person name="Sun W.H."/>
            <person name="Chen J."/>
            <person name="Chen Y.Q."/>
            <person name="Ai Y."/>
            <person name="Zhai J.W."/>
            <person name="Wu S.S."/>
            <person name="Zhou Z."/>
            <person name="Hsiao Y.Y."/>
            <person name="Wu W.L."/>
            <person name="Chen Y.Y."/>
            <person name="Lin Y.F."/>
            <person name="Hsu J.L."/>
            <person name="Li C.Y."/>
            <person name="Wang Z.W."/>
            <person name="Zhao X."/>
            <person name="Zhong W.Y."/>
            <person name="Ma X.K."/>
            <person name="Ma L."/>
            <person name="Huang J."/>
            <person name="Chen G.Z."/>
            <person name="Huang M.Z."/>
            <person name="Huang L."/>
            <person name="Peng D.H."/>
            <person name="Luo Y.B."/>
            <person name="Zou S.Q."/>
            <person name="Chen S.P."/>
            <person name="Lan S."/>
            <person name="Tsai W.C."/>
            <person name="Van de Peer Y."/>
            <person name="Liu Z.J."/>
        </authorList>
    </citation>
    <scope>NUCLEOTIDE SEQUENCE [LARGE SCALE GENOMIC DNA]</scope>
    <source>
        <strain evidence="1">Lor288</strain>
    </source>
</reference>
<protein>
    <submittedName>
        <fullName evidence="1">Uncharacterized protein</fullName>
    </submittedName>
</protein>
<organism evidence="1 2">
    <name type="scientific">Platanthera guangdongensis</name>
    <dbReference type="NCBI Taxonomy" id="2320717"/>
    <lineage>
        <taxon>Eukaryota</taxon>
        <taxon>Viridiplantae</taxon>
        <taxon>Streptophyta</taxon>
        <taxon>Embryophyta</taxon>
        <taxon>Tracheophyta</taxon>
        <taxon>Spermatophyta</taxon>
        <taxon>Magnoliopsida</taxon>
        <taxon>Liliopsida</taxon>
        <taxon>Asparagales</taxon>
        <taxon>Orchidaceae</taxon>
        <taxon>Orchidoideae</taxon>
        <taxon>Orchideae</taxon>
        <taxon>Orchidinae</taxon>
        <taxon>Platanthera</taxon>
    </lineage>
</organism>
<accession>A0ABR2MWQ9</accession>
<dbReference type="EMBL" id="JBBWWR010000004">
    <property type="protein sequence ID" value="KAK8968637.1"/>
    <property type="molecule type" value="Genomic_DNA"/>
</dbReference>
<comment type="caution">
    <text evidence="1">The sequence shown here is derived from an EMBL/GenBank/DDBJ whole genome shotgun (WGS) entry which is preliminary data.</text>
</comment>
<dbReference type="Proteomes" id="UP001412067">
    <property type="component" value="Unassembled WGS sequence"/>
</dbReference>
<evidence type="ECO:0000313" key="2">
    <source>
        <dbReference type="Proteomes" id="UP001412067"/>
    </source>
</evidence>
<proteinExistence type="predicted"/>